<dbReference type="Gene3D" id="3.40.1190.10">
    <property type="entry name" value="Mur-like, catalytic domain"/>
    <property type="match status" value="1"/>
</dbReference>
<evidence type="ECO:0000256" key="2">
    <source>
        <dbReference type="ARBA" id="ARBA00022598"/>
    </source>
</evidence>
<sequence>MPQSFSVQEILQITEGRLIGKGPSLAIPAEKISIDSRTLRKGDLFLALKGPRFDGHNFLKDCWKKGGLGAIVSEDITSPSPNFFLIQVRDTLQALEELARFHQRRLSPLLVVGVTGSNGKTTVKEMIWQILSQKYPTLKSPGNFNNQIGAALSLLKLSPRHRFAVLEMGMNHAGEIAHLAGLIEPTIGVIVNIQRAHFGFLGGLEEIKEAKAELIDYLNTLKESWLVLNADDPWTPELERRARSRLTTFGLIGEAGVRASRIRWNESYLDFQLSYEERKQAIHLPLPGKYNLANVLAASAVALILKVPLEDIAQALSEFQPLPHHFQIQMQGDFRIVDDSYNANPDSMRETLDLFKTTRGKRKIAILGDMLELGEKSSLFHREVGQHLARLGMDAVFTFGDSAREVAEEARRRGIDDCFSFDDKEELVEELLPYLREGDCLLIKGSRGMRMEEVMEKLRIRLCSPTSLHP</sequence>
<keyword evidence="1 10" id="KW-0963">Cytoplasm</keyword>
<organism evidence="15 16">
    <name type="scientific">Aerophobetes bacterium</name>
    <dbReference type="NCBI Taxonomy" id="2030807"/>
    <lineage>
        <taxon>Bacteria</taxon>
        <taxon>Candidatus Aerophobota</taxon>
    </lineage>
</organism>
<dbReference type="EMBL" id="SOJT01000077">
    <property type="protein sequence ID" value="TET29503.1"/>
    <property type="molecule type" value="Genomic_DNA"/>
</dbReference>
<evidence type="ECO:0000256" key="9">
    <source>
        <dbReference type="ARBA" id="ARBA00023316"/>
    </source>
</evidence>
<comment type="similarity">
    <text evidence="10">Belongs to the MurCDEF family. MurF subfamily.</text>
</comment>
<dbReference type="GO" id="GO:0047480">
    <property type="term" value="F:UDP-N-acetylmuramoyl-tripeptide-D-alanyl-D-alanine ligase activity"/>
    <property type="evidence" value="ECO:0007669"/>
    <property type="project" value="UniProtKB-UniRule"/>
</dbReference>
<dbReference type="InterPro" id="IPR000713">
    <property type="entry name" value="Mur_ligase_N"/>
</dbReference>
<evidence type="ECO:0000256" key="8">
    <source>
        <dbReference type="ARBA" id="ARBA00023306"/>
    </source>
</evidence>
<dbReference type="Pfam" id="PF08245">
    <property type="entry name" value="Mur_ligase_M"/>
    <property type="match status" value="1"/>
</dbReference>
<keyword evidence="2 10" id="KW-0436">Ligase</keyword>
<dbReference type="InterPro" id="IPR035911">
    <property type="entry name" value="MurE/MurF_N"/>
</dbReference>
<dbReference type="GO" id="GO:0009252">
    <property type="term" value="P:peptidoglycan biosynthetic process"/>
    <property type="evidence" value="ECO:0007669"/>
    <property type="project" value="UniProtKB-UniRule"/>
</dbReference>
<dbReference type="Proteomes" id="UP000316517">
    <property type="component" value="Unassembled WGS sequence"/>
</dbReference>
<dbReference type="PANTHER" id="PTHR43024">
    <property type="entry name" value="UDP-N-ACETYLMURAMOYL-TRIPEPTIDE--D-ALANYL-D-ALANINE LIGASE"/>
    <property type="match status" value="1"/>
</dbReference>
<dbReference type="Gene3D" id="3.90.190.20">
    <property type="entry name" value="Mur ligase, C-terminal domain"/>
    <property type="match status" value="1"/>
</dbReference>
<dbReference type="HAMAP" id="MF_02019">
    <property type="entry name" value="MurF"/>
    <property type="match status" value="1"/>
</dbReference>
<evidence type="ECO:0000256" key="6">
    <source>
        <dbReference type="ARBA" id="ARBA00022960"/>
    </source>
</evidence>
<evidence type="ECO:0000259" key="13">
    <source>
        <dbReference type="Pfam" id="PF02875"/>
    </source>
</evidence>
<evidence type="ECO:0000256" key="3">
    <source>
        <dbReference type="ARBA" id="ARBA00022618"/>
    </source>
</evidence>
<dbReference type="Pfam" id="PF02875">
    <property type="entry name" value="Mur_ligase_C"/>
    <property type="match status" value="1"/>
</dbReference>
<comment type="function">
    <text evidence="10 11">Involved in cell wall formation. Catalyzes the final step in the synthesis of UDP-N-acetylmuramoyl-pentapeptide, the precursor of murein.</text>
</comment>
<evidence type="ECO:0000256" key="5">
    <source>
        <dbReference type="ARBA" id="ARBA00022840"/>
    </source>
</evidence>
<proteinExistence type="inferred from homology"/>
<feature type="binding site" evidence="10">
    <location>
        <begin position="116"/>
        <end position="122"/>
    </location>
    <ligand>
        <name>ATP</name>
        <dbReference type="ChEBI" id="CHEBI:30616"/>
    </ligand>
</feature>
<accession>A0A523TGR3</accession>
<protein>
    <recommendedName>
        <fullName evidence="10 11">UDP-N-acetylmuramoyl-tripeptide--D-alanyl-D-alanine ligase</fullName>
        <ecNumber evidence="10 11">6.3.2.10</ecNumber>
    </recommendedName>
    <alternativeName>
        <fullName evidence="10">D-alanyl-D-alanine-adding enzyme</fullName>
    </alternativeName>
</protein>
<dbReference type="GO" id="GO:0005524">
    <property type="term" value="F:ATP binding"/>
    <property type="evidence" value="ECO:0007669"/>
    <property type="project" value="UniProtKB-UniRule"/>
</dbReference>
<evidence type="ECO:0000259" key="14">
    <source>
        <dbReference type="Pfam" id="PF08245"/>
    </source>
</evidence>
<dbReference type="PANTHER" id="PTHR43024:SF1">
    <property type="entry name" value="UDP-N-ACETYLMURAMOYL-TRIPEPTIDE--D-ALANYL-D-ALANINE LIGASE"/>
    <property type="match status" value="1"/>
</dbReference>
<keyword evidence="7 10" id="KW-0573">Peptidoglycan synthesis</keyword>
<keyword evidence="8 10" id="KW-0131">Cell cycle</keyword>
<keyword evidence="9 10" id="KW-0961">Cell wall biogenesis/degradation</keyword>
<evidence type="ECO:0000256" key="7">
    <source>
        <dbReference type="ARBA" id="ARBA00022984"/>
    </source>
</evidence>
<comment type="catalytic activity">
    <reaction evidence="10 11">
        <text>D-alanyl-D-alanine + UDP-N-acetyl-alpha-D-muramoyl-L-alanyl-gamma-D-glutamyl-meso-2,6-diaminopimelate + ATP = UDP-N-acetyl-alpha-D-muramoyl-L-alanyl-gamma-D-glutamyl-meso-2,6-diaminopimeloyl-D-alanyl-D-alanine + ADP + phosphate + H(+)</text>
        <dbReference type="Rhea" id="RHEA:28374"/>
        <dbReference type="ChEBI" id="CHEBI:15378"/>
        <dbReference type="ChEBI" id="CHEBI:30616"/>
        <dbReference type="ChEBI" id="CHEBI:43474"/>
        <dbReference type="ChEBI" id="CHEBI:57822"/>
        <dbReference type="ChEBI" id="CHEBI:61386"/>
        <dbReference type="ChEBI" id="CHEBI:83905"/>
        <dbReference type="ChEBI" id="CHEBI:456216"/>
        <dbReference type="EC" id="6.3.2.10"/>
    </reaction>
</comment>
<dbReference type="InterPro" id="IPR005863">
    <property type="entry name" value="UDP-N-AcMur_synth"/>
</dbReference>
<keyword evidence="3 10" id="KW-0132">Cell division</keyword>
<evidence type="ECO:0000313" key="15">
    <source>
        <dbReference type="EMBL" id="TET29503.1"/>
    </source>
</evidence>
<keyword evidence="6 10" id="KW-0133">Cell shape</keyword>
<dbReference type="AlphaFoldDB" id="A0A523TGR3"/>
<gene>
    <name evidence="10" type="primary">murF</name>
    <name evidence="15" type="ORF">E3J68_01705</name>
</gene>
<dbReference type="InterPro" id="IPR051046">
    <property type="entry name" value="MurCDEF_CellWall_CoF430Synth"/>
</dbReference>
<feature type="domain" description="Mur ligase N-terminal catalytic" evidence="12">
    <location>
        <begin position="32"/>
        <end position="100"/>
    </location>
</feature>
<comment type="subcellular location">
    <subcellularLocation>
        <location evidence="10 11">Cytoplasm</location>
    </subcellularLocation>
</comment>
<dbReference type="SUPFAM" id="SSF63418">
    <property type="entry name" value="MurE/MurF N-terminal domain"/>
    <property type="match status" value="1"/>
</dbReference>
<dbReference type="SUPFAM" id="SSF53623">
    <property type="entry name" value="MurD-like peptide ligases, catalytic domain"/>
    <property type="match status" value="1"/>
</dbReference>
<dbReference type="NCBIfam" id="TIGR01143">
    <property type="entry name" value="murF"/>
    <property type="match status" value="1"/>
</dbReference>
<dbReference type="GO" id="GO:0071555">
    <property type="term" value="P:cell wall organization"/>
    <property type="evidence" value="ECO:0007669"/>
    <property type="project" value="UniProtKB-KW"/>
</dbReference>
<evidence type="ECO:0000256" key="4">
    <source>
        <dbReference type="ARBA" id="ARBA00022741"/>
    </source>
</evidence>
<dbReference type="InterPro" id="IPR036615">
    <property type="entry name" value="Mur_ligase_C_dom_sf"/>
</dbReference>
<comment type="pathway">
    <text evidence="10 11">Cell wall biogenesis; peptidoglycan biosynthesis.</text>
</comment>
<evidence type="ECO:0000256" key="10">
    <source>
        <dbReference type="HAMAP-Rule" id="MF_02019"/>
    </source>
</evidence>
<dbReference type="Pfam" id="PF01225">
    <property type="entry name" value="Mur_ligase"/>
    <property type="match status" value="1"/>
</dbReference>
<dbReference type="EC" id="6.3.2.10" evidence="10 11"/>
<evidence type="ECO:0000256" key="11">
    <source>
        <dbReference type="RuleBase" id="RU004136"/>
    </source>
</evidence>
<dbReference type="InterPro" id="IPR004101">
    <property type="entry name" value="Mur_ligase_C"/>
</dbReference>
<dbReference type="GO" id="GO:0008766">
    <property type="term" value="F:UDP-N-acetylmuramoylalanyl-D-glutamyl-2,6-diaminopimelate-D-alanyl-D-alanine ligase activity"/>
    <property type="evidence" value="ECO:0007669"/>
    <property type="project" value="RHEA"/>
</dbReference>
<name>A0A523TGR3_UNCAE</name>
<feature type="domain" description="Mur ligase central" evidence="14">
    <location>
        <begin position="114"/>
        <end position="302"/>
    </location>
</feature>
<reference evidence="15 16" key="1">
    <citation type="submission" date="2019-03" db="EMBL/GenBank/DDBJ databases">
        <title>Metabolic potential of uncultured bacteria and archaea associated with petroleum seepage in deep-sea sediments.</title>
        <authorList>
            <person name="Dong X."/>
            <person name="Hubert C."/>
        </authorList>
    </citation>
    <scope>NUCLEOTIDE SEQUENCE [LARGE SCALE GENOMIC DNA]</scope>
    <source>
        <strain evidence="15">E44_bin3</strain>
    </source>
</reference>
<dbReference type="InterPro" id="IPR036565">
    <property type="entry name" value="Mur-like_cat_sf"/>
</dbReference>
<comment type="caution">
    <text evidence="15">The sequence shown here is derived from an EMBL/GenBank/DDBJ whole genome shotgun (WGS) entry which is preliminary data.</text>
</comment>
<dbReference type="Gene3D" id="3.40.1390.10">
    <property type="entry name" value="MurE/MurF, N-terminal domain"/>
    <property type="match status" value="1"/>
</dbReference>
<dbReference type="InterPro" id="IPR013221">
    <property type="entry name" value="Mur_ligase_cen"/>
</dbReference>
<dbReference type="GO" id="GO:0008360">
    <property type="term" value="P:regulation of cell shape"/>
    <property type="evidence" value="ECO:0007669"/>
    <property type="project" value="UniProtKB-KW"/>
</dbReference>
<evidence type="ECO:0000313" key="16">
    <source>
        <dbReference type="Proteomes" id="UP000316517"/>
    </source>
</evidence>
<dbReference type="GO" id="GO:0005737">
    <property type="term" value="C:cytoplasm"/>
    <property type="evidence" value="ECO:0007669"/>
    <property type="project" value="UniProtKB-SubCell"/>
</dbReference>
<feature type="domain" description="Mur ligase C-terminal" evidence="13">
    <location>
        <begin position="330"/>
        <end position="447"/>
    </location>
</feature>
<evidence type="ECO:0000256" key="1">
    <source>
        <dbReference type="ARBA" id="ARBA00022490"/>
    </source>
</evidence>
<keyword evidence="5 10" id="KW-0067">ATP-binding</keyword>
<dbReference type="SUPFAM" id="SSF53244">
    <property type="entry name" value="MurD-like peptide ligases, peptide-binding domain"/>
    <property type="match status" value="1"/>
</dbReference>
<dbReference type="GO" id="GO:0051301">
    <property type="term" value="P:cell division"/>
    <property type="evidence" value="ECO:0007669"/>
    <property type="project" value="UniProtKB-KW"/>
</dbReference>
<dbReference type="UniPathway" id="UPA00219"/>
<keyword evidence="4 10" id="KW-0547">Nucleotide-binding</keyword>
<evidence type="ECO:0000259" key="12">
    <source>
        <dbReference type="Pfam" id="PF01225"/>
    </source>
</evidence>